<dbReference type="CDD" id="cd00085">
    <property type="entry name" value="HNHc"/>
    <property type="match status" value="1"/>
</dbReference>
<dbReference type="AlphaFoldDB" id="A0A6P2VGL8"/>
<name>A0A6P2VGL8_BURL3</name>
<feature type="region of interest" description="Disordered" evidence="1">
    <location>
        <begin position="72"/>
        <end position="97"/>
    </location>
</feature>
<dbReference type="InterPro" id="IPR003615">
    <property type="entry name" value="HNH_nuc"/>
</dbReference>
<dbReference type="InterPro" id="IPR002711">
    <property type="entry name" value="HNH"/>
</dbReference>
<dbReference type="Pfam" id="PF01844">
    <property type="entry name" value="HNH"/>
    <property type="match status" value="1"/>
</dbReference>
<evidence type="ECO:0000313" key="3">
    <source>
        <dbReference type="EMBL" id="VWC79464.1"/>
    </source>
</evidence>
<gene>
    <name evidence="3" type="ORF">BLA18109_03135</name>
</gene>
<dbReference type="Proteomes" id="UP000494260">
    <property type="component" value="Unassembled WGS sequence"/>
</dbReference>
<dbReference type="GO" id="GO:0004519">
    <property type="term" value="F:endonuclease activity"/>
    <property type="evidence" value="ECO:0007669"/>
    <property type="project" value="InterPro"/>
</dbReference>
<dbReference type="SMART" id="SM00507">
    <property type="entry name" value="HNHc"/>
    <property type="match status" value="1"/>
</dbReference>
<accession>A0A6P2VGL8</accession>
<reference evidence="3 4" key="1">
    <citation type="submission" date="2019-09" db="EMBL/GenBank/DDBJ databases">
        <authorList>
            <person name="Depoorter E."/>
        </authorList>
    </citation>
    <scope>NUCLEOTIDE SEQUENCE [LARGE SCALE GENOMIC DNA]</scope>
    <source>
        <strain evidence="3">R-18109</strain>
    </source>
</reference>
<evidence type="ECO:0000313" key="4">
    <source>
        <dbReference type="Proteomes" id="UP000494260"/>
    </source>
</evidence>
<sequence>MSARVQLRTRGSKWMKIRARILRRDPICVLCAQQDIVRESVVVDHIKPLEHGGTDADDNLRGLCADHHDQVTRQQFGHRERRKAFGPDGLPLDGSWS</sequence>
<dbReference type="GO" id="GO:0008270">
    <property type="term" value="F:zinc ion binding"/>
    <property type="evidence" value="ECO:0007669"/>
    <property type="project" value="InterPro"/>
</dbReference>
<proteinExistence type="predicted"/>
<dbReference type="EMBL" id="CABVQH010000009">
    <property type="protein sequence ID" value="VWC79464.1"/>
    <property type="molecule type" value="Genomic_DNA"/>
</dbReference>
<evidence type="ECO:0000259" key="2">
    <source>
        <dbReference type="SMART" id="SM00507"/>
    </source>
</evidence>
<dbReference type="GO" id="GO:0003676">
    <property type="term" value="F:nucleic acid binding"/>
    <property type="evidence" value="ECO:0007669"/>
    <property type="project" value="InterPro"/>
</dbReference>
<evidence type="ECO:0000256" key="1">
    <source>
        <dbReference type="SAM" id="MobiDB-lite"/>
    </source>
</evidence>
<organism evidence="3 4">
    <name type="scientific">Burkholderia lata (strain ATCC 17760 / DSM 23089 / LMG 22485 / NCIMB 9086 / R18194 / 383)</name>
    <dbReference type="NCBI Taxonomy" id="482957"/>
    <lineage>
        <taxon>Bacteria</taxon>
        <taxon>Pseudomonadati</taxon>
        <taxon>Pseudomonadota</taxon>
        <taxon>Betaproteobacteria</taxon>
        <taxon>Burkholderiales</taxon>
        <taxon>Burkholderiaceae</taxon>
        <taxon>Burkholderia</taxon>
        <taxon>Burkholderia cepacia complex</taxon>
    </lineage>
</organism>
<protein>
    <submittedName>
        <fullName evidence="3">Phage-like protein</fullName>
    </submittedName>
</protein>
<feature type="domain" description="HNH nuclease" evidence="2">
    <location>
        <begin position="16"/>
        <end position="69"/>
    </location>
</feature>
<dbReference type="Gene3D" id="1.10.30.50">
    <property type="match status" value="1"/>
</dbReference>